<evidence type="ECO:0000313" key="1">
    <source>
        <dbReference type="EMBL" id="QXJ26552.1"/>
    </source>
</evidence>
<gene>
    <name evidence="1" type="ORF">AGRA3207_003218</name>
</gene>
<dbReference type="EMBL" id="CP059572">
    <property type="protein sequence ID" value="QXJ26552.1"/>
    <property type="molecule type" value="Genomic_DNA"/>
</dbReference>
<dbReference type="CDD" id="cd21650">
    <property type="entry name" value="CrtA-like"/>
    <property type="match status" value="1"/>
</dbReference>
<accession>A0ABX8R632</accession>
<keyword evidence="1" id="KW-0503">Monooxygenase</keyword>
<reference evidence="1" key="1">
    <citation type="submission" date="2020-07" db="EMBL/GenBank/DDBJ databases">
        <authorList>
            <person name="Tarantini F.S."/>
            <person name="Hong K.W."/>
            <person name="Chan K.G."/>
        </authorList>
    </citation>
    <scope>NUCLEOTIDE SEQUENCE</scope>
    <source>
        <strain evidence="1">32-07</strain>
    </source>
</reference>
<keyword evidence="1" id="KW-0560">Oxidoreductase</keyword>
<dbReference type="Proteomes" id="UP001049518">
    <property type="component" value="Chromosome"/>
</dbReference>
<name>A0ABX8R632_9ACTN</name>
<keyword evidence="2" id="KW-1185">Reference proteome</keyword>
<proteinExistence type="predicted"/>
<evidence type="ECO:0000313" key="2">
    <source>
        <dbReference type="Proteomes" id="UP001049518"/>
    </source>
</evidence>
<protein>
    <submittedName>
        <fullName evidence="1">Spheroidene monooxygenase</fullName>
    </submittedName>
</protein>
<sequence>MASFHLIRYPGRDAMRYMAFDRPVLRGTGGLAFWRLLGTGRGDSMTLGADLRRWALFAVWDGEDALERFLARSPVAARWWERAEESWHVRLVPVSSRGAWGGRDPLAAAHVPHARAAGSAGPGDGPVAVLTRASIRPRRLAAFYRSIADVDRELRRGPGRLASVGAGEWPLARQATFSLWEDEDAASRFAYRTAAHRGVVARVRRERWYAEEMFARFVPYGSQGTWDGRDPLPGPG</sequence>
<dbReference type="InterPro" id="IPR049574">
    <property type="entry name" value="CrtA-like"/>
</dbReference>
<dbReference type="GO" id="GO:0004497">
    <property type="term" value="F:monooxygenase activity"/>
    <property type="evidence" value="ECO:0007669"/>
    <property type="project" value="UniProtKB-KW"/>
</dbReference>
<organism evidence="1 2">
    <name type="scientific">Actinomadura graeca</name>
    <dbReference type="NCBI Taxonomy" id="2750812"/>
    <lineage>
        <taxon>Bacteria</taxon>
        <taxon>Bacillati</taxon>
        <taxon>Actinomycetota</taxon>
        <taxon>Actinomycetes</taxon>
        <taxon>Streptosporangiales</taxon>
        <taxon>Thermomonosporaceae</taxon>
        <taxon>Actinomadura</taxon>
    </lineage>
</organism>